<organism evidence="6">
    <name type="scientific">Moorella thermoacetica Y72</name>
    <dbReference type="NCBI Taxonomy" id="1325331"/>
    <lineage>
        <taxon>Bacteria</taxon>
        <taxon>Bacillati</taxon>
        <taxon>Bacillota</taxon>
        <taxon>Clostridia</taxon>
        <taxon>Neomoorellales</taxon>
        <taxon>Neomoorellaceae</taxon>
        <taxon>Neomoorella</taxon>
    </lineage>
</organism>
<feature type="domain" description="ATP-dependent DNA ligase family profile" evidence="5">
    <location>
        <begin position="111"/>
        <end position="202"/>
    </location>
</feature>
<dbReference type="AlphaFoldDB" id="A0A0S6UGY6"/>
<accession>A0A0S6UGY6</accession>
<dbReference type="CDD" id="cd07971">
    <property type="entry name" value="OBF_DNA_ligase_LigD"/>
    <property type="match status" value="1"/>
</dbReference>
<dbReference type="GO" id="GO:0003910">
    <property type="term" value="F:DNA ligase (ATP) activity"/>
    <property type="evidence" value="ECO:0007669"/>
    <property type="project" value="UniProtKB-EC"/>
</dbReference>
<proteinExistence type="inferred from homology"/>
<dbReference type="Pfam" id="PF04679">
    <property type="entry name" value="DNA_ligase_A_C"/>
    <property type="match status" value="1"/>
</dbReference>
<dbReference type="PROSITE" id="PS50160">
    <property type="entry name" value="DNA_LIGASE_A3"/>
    <property type="match status" value="1"/>
</dbReference>
<dbReference type="InterPro" id="IPR012309">
    <property type="entry name" value="DNA_ligase_ATP-dep_C"/>
</dbReference>
<comment type="catalytic activity">
    <reaction evidence="4">
        <text>ATP + (deoxyribonucleotide)n-3'-hydroxyl + 5'-phospho-(deoxyribonucleotide)m = (deoxyribonucleotide)n+m + AMP + diphosphate.</text>
        <dbReference type="EC" id="6.5.1.1"/>
    </reaction>
</comment>
<sequence length="320" mass="36291">MTTTGVGLPLFQIRPMLAVISRPFDSPDFLYEIKWDGYRCLAYLEGQTILQSRNLLNITPTFPELASLHQRVKGQPAVLDGEIIVPGKDGKPSFSLLQGRGRLGDPLKVRQAARRTPAIFVAFDLLYYQGENIMPEPLRRRKERLQEALAPGENLIVSSFIENYGMKFYEACVGQGLEGVMAKELDSPYLPGKRSPRWRKFRHTRAGEFIIAGYEPGAGGRLLGSLILAECREGQLVYRGKVGTGFDRQEEKKLLVELQQLQPGPPPFKENIPELRKPRWVQPRLVCTVEYLELTPDGRLRHPTYRGLRWDKAPRECTSS</sequence>
<dbReference type="RefSeq" id="WP_025775023.1">
    <property type="nucleotide sequence ID" value="NZ_DF238840.1"/>
</dbReference>
<dbReference type="SUPFAM" id="SSF56091">
    <property type="entry name" value="DNA ligase/mRNA capping enzyme, catalytic domain"/>
    <property type="match status" value="1"/>
</dbReference>
<dbReference type="GO" id="GO:0006310">
    <property type="term" value="P:DNA recombination"/>
    <property type="evidence" value="ECO:0007669"/>
    <property type="project" value="InterPro"/>
</dbReference>
<dbReference type="SUPFAM" id="SSF50249">
    <property type="entry name" value="Nucleic acid-binding proteins"/>
    <property type="match status" value="1"/>
</dbReference>
<evidence type="ECO:0000256" key="4">
    <source>
        <dbReference type="ARBA" id="ARBA00034003"/>
    </source>
</evidence>
<dbReference type="InterPro" id="IPR012310">
    <property type="entry name" value="DNA_ligase_ATP-dep_cent"/>
</dbReference>
<comment type="similarity">
    <text evidence="1">Belongs to the ATP-dependent DNA ligase family.</text>
</comment>
<dbReference type="CDD" id="cd07906">
    <property type="entry name" value="Adenylation_DNA_ligase_LigD_LigC"/>
    <property type="match status" value="1"/>
</dbReference>
<evidence type="ECO:0000313" key="6">
    <source>
        <dbReference type="EMBL" id="GAF27272.1"/>
    </source>
</evidence>
<gene>
    <name evidence="6" type="ORF">MTY_2613</name>
</gene>
<dbReference type="GO" id="GO:0006281">
    <property type="term" value="P:DNA repair"/>
    <property type="evidence" value="ECO:0007669"/>
    <property type="project" value="InterPro"/>
</dbReference>
<dbReference type="EMBL" id="DF238840">
    <property type="protein sequence ID" value="GAF27272.1"/>
    <property type="molecule type" value="Genomic_DNA"/>
</dbReference>
<dbReference type="Proteomes" id="UP000063718">
    <property type="component" value="Unassembled WGS sequence"/>
</dbReference>
<protein>
    <recommendedName>
        <fullName evidence="2">DNA ligase (ATP)</fullName>
        <ecNumber evidence="2">6.5.1.1</ecNumber>
    </recommendedName>
</protein>
<evidence type="ECO:0000256" key="1">
    <source>
        <dbReference type="ARBA" id="ARBA00007572"/>
    </source>
</evidence>
<dbReference type="Gene3D" id="2.40.50.140">
    <property type="entry name" value="Nucleic acid-binding proteins"/>
    <property type="match status" value="1"/>
</dbReference>
<dbReference type="InterPro" id="IPR014146">
    <property type="entry name" value="LigD_ligase_dom"/>
</dbReference>
<dbReference type="Gene3D" id="3.30.1490.70">
    <property type="match status" value="1"/>
</dbReference>
<dbReference type="GO" id="GO:0005524">
    <property type="term" value="F:ATP binding"/>
    <property type="evidence" value="ECO:0007669"/>
    <property type="project" value="InterPro"/>
</dbReference>
<dbReference type="InterPro" id="IPR050191">
    <property type="entry name" value="ATP-dep_DNA_ligase"/>
</dbReference>
<dbReference type="Gene3D" id="3.30.470.30">
    <property type="entry name" value="DNA ligase/mRNA capping enzyme"/>
    <property type="match status" value="1"/>
</dbReference>
<name>A0A0S6UGY6_NEOTH</name>
<evidence type="ECO:0000259" key="5">
    <source>
        <dbReference type="PROSITE" id="PS50160"/>
    </source>
</evidence>
<keyword evidence="3 6" id="KW-0436">Ligase</keyword>
<dbReference type="InterPro" id="IPR012340">
    <property type="entry name" value="NA-bd_OB-fold"/>
</dbReference>
<reference evidence="6" key="1">
    <citation type="journal article" date="2014" name="Gene">
        <title>Genome-guided analysis of transformation efficiency and carbon dioxide assimilation by Moorella thermoacetica Y72.</title>
        <authorList>
            <person name="Tsukahara K."/>
            <person name="Kita A."/>
            <person name="Nakashimada Y."/>
            <person name="Hoshino T."/>
            <person name="Murakami K."/>
        </authorList>
    </citation>
    <scope>NUCLEOTIDE SEQUENCE [LARGE SCALE GENOMIC DNA]</scope>
    <source>
        <strain evidence="6">Y72</strain>
    </source>
</reference>
<dbReference type="PANTHER" id="PTHR45674">
    <property type="entry name" value="DNA LIGASE 1/3 FAMILY MEMBER"/>
    <property type="match status" value="1"/>
</dbReference>
<dbReference type="PANTHER" id="PTHR45674:SF4">
    <property type="entry name" value="DNA LIGASE 1"/>
    <property type="match status" value="1"/>
</dbReference>
<dbReference type="Pfam" id="PF01068">
    <property type="entry name" value="DNA_ligase_A_M"/>
    <property type="match status" value="1"/>
</dbReference>
<evidence type="ECO:0000256" key="3">
    <source>
        <dbReference type="ARBA" id="ARBA00022598"/>
    </source>
</evidence>
<dbReference type="EC" id="6.5.1.1" evidence="2"/>
<evidence type="ECO:0000256" key="2">
    <source>
        <dbReference type="ARBA" id="ARBA00012727"/>
    </source>
</evidence>
<dbReference type="NCBIfam" id="TIGR02779">
    <property type="entry name" value="NHEJ_ligase_lig"/>
    <property type="match status" value="1"/>
</dbReference>